<gene>
    <name evidence="1" type="ORF">BSTOLATCC_MIC29756</name>
</gene>
<name>A0AAU9J9D5_9CILI</name>
<proteinExistence type="predicted"/>
<evidence type="ECO:0000313" key="2">
    <source>
        <dbReference type="Proteomes" id="UP001162131"/>
    </source>
</evidence>
<sequence length="198" mass="23409">MIALIASCLYSIWHVRWLAPSLEFIWEKIHYLINAGAGEKMFYAKRRHNNPLISRCRHQYAESVCSGKQRNIEMEEGQAITSDTSFYDKCKAYLNVEDPERYNYYEFKALIERRINRRGDFDYEIGSIFRTNADCYEIPDEEDNLLTNITAAIYMILKEKEIYLGIDDLKNTVYTYLSEAAGVERSEDIWIFLENYNL</sequence>
<dbReference type="Proteomes" id="UP001162131">
    <property type="component" value="Unassembled WGS sequence"/>
</dbReference>
<keyword evidence="2" id="KW-1185">Reference proteome</keyword>
<comment type="caution">
    <text evidence="1">The sequence shown here is derived from an EMBL/GenBank/DDBJ whole genome shotgun (WGS) entry which is preliminary data.</text>
</comment>
<accession>A0AAU9J9D5</accession>
<reference evidence="1" key="1">
    <citation type="submission" date="2021-09" db="EMBL/GenBank/DDBJ databases">
        <authorList>
            <consortium name="AG Swart"/>
            <person name="Singh M."/>
            <person name="Singh A."/>
            <person name="Seah K."/>
            <person name="Emmerich C."/>
        </authorList>
    </citation>
    <scope>NUCLEOTIDE SEQUENCE</scope>
    <source>
        <strain evidence="1">ATCC30299</strain>
    </source>
</reference>
<dbReference type="AlphaFoldDB" id="A0AAU9J9D5"/>
<dbReference type="EMBL" id="CAJZBQ010000029">
    <property type="protein sequence ID" value="CAG9321850.1"/>
    <property type="molecule type" value="Genomic_DNA"/>
</dbReference>
<evidence type="ECO:0000313" key="1">
    <source>
        <dbReference type="EMBL" id="CAG9321850.1"/>
    </source>
</evidence>
<organism evidence="1 2">
    <name type="scientific">Blepharisma stoltei</name>
    <dbReference type="NCBI Taxonomy" id="1481888"/>
    <lineage>
        <taxon>Eukaryota</taxon>
        <taxon>Sar</taxon>
        <taxon>Alveolata</taxon>
        <taxon>Ciliophora</taxon>
        <taxon>Postciliodesmatophora</taxon>
        <taxon>Heterotrichea</taxon>
        <taxon>Heterotrichida</taxon>
        <taxon>Blepharismidae</taxon>
        <taxon>Blepharisma</taxon>
    </lineage>
</organism>
<protein>
    <submittedName>
        <fullName evidence="1">Uncharacterized protein</fullName>
    </submittedName>
</protein>